<evidence type="ECO:0000313" key="6">
    <source>
        <dbReference type="Ensembl" id="ENSOABP00000037865.2"/>
    </source>
</evidence>
<feature type="transmembrane region" description="Helical" evidence="4">
    <location>
        <begin position="272"/>
        <end position="292"/>
    </location>
</feature>
<evidence type="ECO:0000256" key="2">
    <source>
        <dbReference type="ARBA" id="ARBA00022741"/>
    </source>
</evidence>
<keyword evidence="4" id="KW-0812">Transmembrane</keyword>
<organism evidence="6 7">
    <name type="scientific">Oreochromis aureus</name>
    <name type="common">Israeli tilapia</name>
    <name type="synonym">Chromis aureus</name>
    <dbReference type="NCBI Taxonomy" id="47969"/>
    <lineage>
        <taxon>Eukaryota</taxon>
        <taxon>Metazoa</taxon>
        <taxon>Chordata</taxon>
        <taxon>Craniata</taxon>
        <taxon>Vertebrata</taxon>
        <taxon>Euteleostomi</taxon>
        <taxon>Actinopterygii</taxon>
        <taxon>Neopterygii</taxon>
        <taxon>Teleostei</taxon>
        <taxon>Neoteleostei</taxon>
        <taxon>Acanthomorphata</taxon>
        <taxon>Ovalentaria</taxon>
        <taxon>Cichlomorphae</taxon>
        <taxon>Cichliformes</taxon>
        <taxon>Cichlidae</taxon>
        <taxon>African cichlids</taxon>
        <taxon>Pseudocrenilabrinae</taxon>
        <taxon>Oreochromini</taxon>
        <taxon>Oreochromis</taxon>
    </lineage>
</organism>
<dbReference type="Ensembl" id="ENSOABT00000038903.2">
    <property type="protein sequence ID" value="ENSOABP00000037865.2"/>
    <property type="gene ID" value="ENSOABG00000017304.2"/>
</dbReference>
<dbReference type="FunFam" id="3.40.50.300:FF:000366">
    <property type="entry name" value="GTPase, IMAP family member 2"/>
    <property type="match status" value="1"/>
</dbReference>
<keyword evidence="7" id="KW-1185">Reference proteome</keyword>
<dbReference type="PANTHER" id="PTHR10903">
    <property type="entry name" value="GTPASE, IMAP FAMILY MEMBER-RELATED"/>
    <property type="match status" value="1"/>
</dbReference>
<evidence type="ECO:0000259" key="5">
    <source>
        <dbReference type="PROSITE" id="PS51720"/>
    </source>
</evidence>
<accession>A0A668UD98</accession>
<dbReference type="AlphaFoldDB" id="A0A668UD98"/>
<dbReference type="Proteomes" id="UP000472276">
    <property type="component" value="Unassembled WGS sequence"/>
</dbReference>
<dbReference type="Gene3D" id="3.40.50.300">
    <property type="entry name" value="P-loop containing nucleotide triphosphate hydrolases"/>
    <property type="match status" value="1"/>
</dbReference>
<evidence type="ECO:0000256" key="1">
    <source>
        <dbReference type="ARBA" id="ARBA00008535"/>
    </source>
</evidence>
<evidence type="ECO:0000256" key="3">
    <source>
        <dbReference type="ARBA" id="ARBA00023134"/>
    </source>
</evidence>
<name>A0A668UD98_OREAU</name>
<protein>
    <recommendedName>
        <fullName evidence="5">AIG1-type G domain-containing protein</fullName>
    </recommendedName>
</protein>
<dbReference type="SUPFAM" id="SSF52540">
    <property type="entry name" value="P-loop containing nucleoside triphosphate hydrolases"/>
    <property type="match status" value="1"/>
</dbReference>
<comment type="similarity">
    <text evidence="1">Belongs to the TRAFAC class TrmE-Era-EngA-EngB-Septin-like GTPase superfamily. AIG1/Toc34/Toc159-like paraseptin GTPase family. IAN subfamily.</text>
</comment>
<dbReference type="PANTHER" id="PTHR10903:SF112">
    <property type="entry name" value="SI:CH211-113E8.5"/>
    <property type="match status" value="1"/>
</dbReference>
<keyword evidence="2" id="KW-0547">Nucleotide-binding</keyword>
<dbReference type="InterPro" id="IPR045058">
    <property type="entry name" value="GIMA/IAN/Toc"/>
</dbReference>
<reference evidence="6" key="1">
    <citation type="submission" date="2025-08" db="UniProtKB">
        <authorList>
            <consortium name="Ensembl"/>
        </authorList>
    </citation>
    <scope>IDENTIFICATION</scope>
</reference>
<dbReference type="OMA" id="WRLKDIE"/>
<keyword evidence="4" id="KW-1133">Transmembrane helix</keyword>
<dbReference type="InterPro" id="IPR006703">
    <property type="entry name" value="G_AIG1"/>
</dbReference>
<dbReference type="PROSITE" id="PS51720">
    <property type="entry name" value="G_AIG1"/>
    <property type="match status" value="1"/>
</dbReference>
<proteinExistence type="inferred from homology"/>
<dbReference type="InterPro" id="IPR027417">
    <property type="entry name" value="P-loop_NTPase"/>
</dbReference>
<sequence>VLVNESVQPSASGHPILRRDAFRSELSPCSVTSECAKAGGVVNGCRLTLIDTPGIYDTMYTQAEMMRKLKKYISLSAPGPHVFLIVFRLGRFTREDRKTLELLRLFFGRQAVAYWMVLFTHGEQLGRTTIEEYFSGSEQLSNLIAQCNWRYHVLSNTVPDNRQVIQLIEKIKRMVRNNRGTFYTKDMLQEEERATRRRMEQNMRAKAEQKRRYEEKPKLRIQGELLQKDEEYVRKPRDKAEKKNRLVKPGIIVKGAEIGSAIGAAVVVGGPIYMGVGAAVGGAVGAVVGLVIPTGVKGVKALENKCTVQ</sequence>
<reference evidence="6" key="2">
    <citation type="submission" date="2025-09" db="UniProtKB">
        <authorList>
            <consortium name="Ensembl"/>
        </authorList>
    </citation>
    <scope>IDENTIFICATION</scope>
</reference>
<feature type="domain" description="AIG1-type G" evidence="5">
    <location>
        <begin position="1"/>
        <end position="192"/>
    </location>
</feature>
<keyword evidence="4" id="KW-0472">Membrane</keyword>
<evidence type="ECO:0000313" key="7">
    <source>
        <dbReference type="Proteomes" id="UP000472276"/>
    </source>
</evidence>
<dbReference type="GO" id="GO:0005525">
    <property type="term" value="F:GTP binding"/>
    <property type="evidence" value="ECO:0007669"/>
    <property type="project" value="UniProtKB-KW"/>
</dbReference>
<keyword evidence="3" id="KW-0342">GTP-binding</keyword>
<dbReference type="Pfam" id="PF04548">
    <property type="entry name" value="AIG1"/>
    <property type="match status" value="1"/>
</dbReference>
<evidence type="ECO:0000256" key="4">
    <source>
        <dbReference type="SAM" id="Phobius"/>
    </source>
</evidence>